<feature type="domain" description="ATP-grasp" evidence="11">
    <location>
        <begin position="125"/>
        <end position="311"/>
    </location>
</feature>
<evidence type="ECO:0000256" key="4">
    <source>
        <dbReference type="ARBA" id="ARBA00022684"/>
    </source>
</evidence>
<name>A0A3S0V6M5_9GAMM</name>
<dbReference type="AlphaFoldDB" id="A0A3S0V6M5"/>
<evidence type="ECO:0000256" key="8">
    <source>
        <dbReference type="ARBA" id="ARBA00022842"/>
    </source>
</evidence>
<comment type="cofactor">
    <cofactor evidence="2">
        <name>Mg(2+)</name>
        <dbReference type="ChEBI" id="CHEBI:18420"/>
    </cofactor>
</comment>
<dbReference type="PANTHER" id="PTHR21621">
    <property type="entry name" value="RIBOSOMAL PROTEIN S6 MODIFICATION PROTEIN"/>
    <property type="match status" value="1"/>
</dbReference>
<dbReference type="Gene3D" id="3.30.470.20">
    <property type="entry name" value="ATP-grasp fold, B domain"/>
    <property type="match status" value="1"/>
</dbReference>
<dbReference type="NCBIfam" id="TIGR01380">
    <property type="entry name" value="glut_syn"/>
    <property type="match status" value="1"/>
</dbReference>
<keyword evidence="5" id="KW-0479">Metal-binding</keyword>
<comment type="pathway">
    <text evidence="10">Sulfur metabolism; glutathione biosynthesis; glutathione from L-cysteine and L-glutamate: step 2/2.</text>
</comment>
<organism evidence="12 13">
    <name type="scientific">Legionella septentrionalis</name>
    <dbReference type="NCBI Taxonomy" id="2498109"/>
    <lineage>
        <taxon>Bacteria</taxon>
        <taxon>Pseudomonadati</taxon>
        <taxon>Pseudomonadota</taxon>
        <taxon>Gammaproteobacteria</taxon>
        <taxon>Legionellales</taxon>
        <taxon>Legionellaceae</taxon>
        <taxon>Legionella</taxon>
    </lineage>
</organism>
<dbReference type="Proteomes" id="UP000288012">
    <property type="component" value="Unassembled WGS sequence"/>
</dbReference>
<dbReference type="GO" id="GO:0046872">
    <property type="term" value="F:metal ion binding"/>
    <property type="evidence" value="ECO:0007669"/>
    <property type="project" value="UniProtKB-KW"/>
</dbReference>
<comment type="caution">
    <text evidence="12">The sequence shown here is derived from an EMBL/GenBank/DDBJ whole genome shotgun (WGS) entry which is preliminary data.</text>
</comment>
<dbReference type="OrthoDB" id="9785415at2"/>
<evidence type="ECO:0000256" key="7">
    <source>
        <dbReference type="ARBA" id="ARBA00022840"/>
    </source>
</evidence>
<proteinExistence type="inferred from homology"/>
<dbReference type="Pfam" id="PF02951">
    <property type="entry name" value="GSH-S_N"/>
    <property type="match status" value="1"/>
</dbReference>
<dbReference type="GO" id="GO:0004363">
    <property type="term" value="F:glutathione synthase activity"/>
    <property type="evidence" value="ECO:0007669"/>
    <property type="project" value="UniProtKB-UniRule"/>
</dbReference>
<dbReference type="EC" id="6.3.2.3" evidence="10"/>
<evidence type="ECO:0000256" key="6">
    <source>
        <dbReference type="ARBA" id="ARBA00022741"/>
    </source>
</evidence>
<comment type="catalytic activity">
    <reaction evidence="10">
        <text>gamma-L-glutamyl-L-cysteine + glycine + ATP = glutathione + ADP + phosphate + H(+)</text>
        <dbReference type="Rhea" id="RHEA:13557"/>
        <dbReference type="ChEBI" id="CHEBI:15378"/>
        <dbReference type="ChEBI" id="CHEBI:30616"/>
        <dbReference type="ChEBI" id="CHEBI:43474"/>
        <dbReference type="ChEBI" id="CHEBI:57305"/>
        <dbReference type="ChEBI" id="CHEBI:57925"/>
        <dbReference type="ChEBI" id="CHEBI:58173"/>
        <dbReference type="ChEBI" id="CHEBI:456216"/>
        <dbReference type="EC" id="6.3.2.3"/>
    </reaction>
</comment>
<dbReference type="InterPro" id="IPR016185">
    <property type="entry name" value="PreATP-grasp_dom_sf"/>
</dbReference>
<dbReference type="Pfam" id="PF02955">
    <property type="entry name" value="GSH-S_ATP"/>
    <property type="match status" value="1"/>
</dbReference>
<evidence type="ECO:0000256" key="10">
    <source>
        <dbReference type="HAMAP-Rule" id="MF_00162"/>
    </source>
</evidence>
<sequence>MKLGVLMDPLHKLKPYKDSTVAMIESAQKLGWSCFYFTPDDLFCLEGHAYAHVSSLAIRDLQAHAWAEASPLGVKSLRYFDIILMRKDPPFDMEYIYATYALDIAERQGVIVANKPQSLRDANEKFYTLNFPQCCPLTLVSRNIKQLKEFWQKHRNVIFKPLEGMGGRDVFHVGEDGHNLSVILEILTHGQTVSIMAQWYIPEIHTHGDKRILLIDGKPVPYALARIPAPGELRGNLAAGAQGKVVELSERDYWICEQLAPTLQSHGLYFVGIDVIGDYLTEINVTSPTCIREIAAATGLDIAGDYMRCLAALVNKKT</sequence>
<dbReference type="EMBL" id="RZGR01000001">
    <property type="protein sequence ID" value="RUQ91539.1"/>
    <property type="molecule type" value="Genomic_DNA"/>
</dbReference>
<dbReference type="GO" id="GO:0005524">
    <property type="term" value="F:ATP binding"/>
    <property type="evidence" value="ECO:0007669"/>
    <property type="project" value="UniProtKB-UniRule"/>
</dbReference>
<comment type="similarity">
    <text evidence="10">Belongs to the prokaryotic GSH synthase family.</text>
</comment>
<keyword evidence="8" id="KW-0460">Magnesium</keyword>
<dbReference type="Gene3D" id="3.40.50.20">
    <property type="match status" value="1"/>
</dbReference>
<evidence type="ECO:0000256" key="3">
    <source>
        <dbReference type="ARBA" id="ARBA00022598"/>
    </source>
</evidence>
<dbReference type="RefSeq" id="WP_126953799.1">
    <property type="nucleotide sequence ID" value="NZ_RZGR01000001.1"/>
</dbReference>
<comment type="cofactor">
    <cofactor evidence="1">
        <name>Mn(2+)</name>
        <dbReference type="ChEBI" id="CHEBI:29035"/>
    </cofactor>
</comment>
<protein>
    <recommendedName>
        <fullName evidence="10">Glutathione synthetase</fullName>
        <ecNumber evidence="10">6.3.2.3</ecNumber>
    </recommendedName>
    <alternativeName>
        <fullName evidence="10">GSH synthetase</fullName>
        <shortName evidence="10">GSH-S</shortName>
        <shortName evidence="10">GSHase</shortName>
    </alternativeName>
    <alternativeName>
        <fullName evidence="10">Glutathione synthase</fullName>
    </alternativeName>
</protein>
<dbReference type="SUPFAM" id="SSF52440">
    <property type="entry name" value="PreATP-grasp domain"/>
    <property type="match status" value="1"/>
</dbReference>
<keyword evidence="6 10" id="KW-0547">Nucleotide-binding</keyword>
<dbReference type="InterPro" id="IPR006284">
    <property type="entry name" value="Glut_synth_pro"/>
</dbReference>
<evidence type="ECO:0000259" key="11">
    <source>
        <dbReference type="PROSITE" id="PS50975"/>
    </source>
</evidence>
<keyword evidence="7 10" id="KW-0067">ATP-binding</keyword>
<keyword evidence="9" id="KW-0464">Manganese</keyword>
<accession>A0A3S0V6M5</accession>
<evidence type="ECO:0000313" key="13">
    <source>
        <dbReference type="Proteomes" id="UP000288012"/>
    </source>
</evidence>
<dbReference type="GO" id="GO:0005737">
    <property type="term" value="C:cytoplasm"/>
    <property type="evidence" value="ECO:0007669"/>
    <property type="project" value="TreeGrafter"/>
</dbReference>
<dbReference type="PROSITE" id="PS50975">
    <property type="entry name" value="ATP_GRASP"/>
    <property type="match status" value="1"/>
</dbReference>
<evidence type="ECO:0000256" key="9">
    <source>
        <dbReference type="ARBA" id="ARBA00023211"/>
    </source>
</evidence>
<dbReference type="Gene3D" id="3.30.1490.20">
    <property type="entry name" value="ATP-grasp fold, A domain"/>
    <property type="match status" value="1"/>
</dbReference>
<dbReference type="InterPro" id="IPR013815">
    <property type="entry name" value="ATP_grasp_subdomain_1"/>
</dbReference>
<keyword evidence="4 10" id="KW-0317">Glutathione biosynthesis</keyword>
<keyword evidence="3 10" id="KW-0436">Ligase</keyword>
<dbReference type="InterPro" id="IPR004218">
    <property type="entry name" value="GSHS_ATP-bd"/>
</dbReference>
<dbReference type="PANTHER" id="PTHR21621:SF4">
    <property type="entry name" value="GLUTATHIONE SYNTHETASE"/>
    <property type="match status" value="1"/>
</dbReference>
<dbReference type="InterPro" id="IPR004215">
    <property type="entry name" value="GSHS_N"/>
</dbReference>
<dbReference type="SUPFAM" id="SSF56059">
    <property type="entry name" value="Glutathione synthetase ATP-binding domain-like"/>
    <property type="match status" value="1"/>
</dbReference>
<dbReference type="UniPathway" id="UPA00142">
    <property type="reaction ID" value="UER00210"/>
</dbReference>
<dbReference type="HAMAP" id="MF_00162">
    <property type="entry name" value="GSH_S"/>
    <property type="match status" value="1"/>
</dbReference>
<keyword evidence="13" id="KW-1185">Reference proteome</keyword>
<evidence type="ECO:0000256" key="1">
    <source>
        <dbReference type="ARBA" id="ARBA00001936"/>
    </source>
</evidence>
<evidence type="ECO:0000313" key="12">
    <source>
        <dbReference type="EMBL" id="RUQ91539.1"/>
    </source>
</evidence>
<reference evidence="12 13" key="1">
    <citation type="submission" date="2018-12" db="EMBL/GenBank/DDBJ databases">
        <title>Legionella sp,whole genome shotgun sequence.</title>
        <authorList>
            <person name="Wu H."/>
        </authorList>
    </citation>
    <scope>NUCLEOTIDE SEQUENCE [LARGE SCALE GENOMIC DNA]</scope>
    <source>
        <strain evidence="13">km714</strain>
    </source>
</reference>
<gene>
    <name evidence="10" type="primary">gshB</name>
    <name evidence="12" type="ORF">EKM59_00320</name>
</gene>
<dbReference type="InterPro" id="IPR011761">
    <property type="entry name" value="ATP-grasp"/>
</dbReference>
<dbReference type="NCBIfam" id="NF003573">
    <property type="entry name" value="PRK05246.1"/>
    <property type="match status" value="1"/>
</dbReference>
<evidence type="ECO:0000256" key="5">
    <source>
        <dbReference type="ARBA" id="ARBA00022723"/>
    </source>
</evidence>
<evidence type="ECO:0000256" key="2">
    <source>
        <dbReference type="ARBA" id="ARBA00001946"/>
    </source>
</evidence>